<accession>B8D339</accession>
<dbReference type="KEGG" id="dka:DKAM_0123"/>
<evidence type="ECO:0000313" key="2">
    <source>
        <dbReference type="Proteomes" id="UP000006903"/>
    </source>
</evidence>
<dbReference type="HOGENOM" id="CLU_130790_0_0_2"/>
<gene>
    <name evidence="1" type="ordered locus">DKAM_0123</name>
</gene>
<dbReference type="Proteomes" id="UP000006903">
    <property type="component" value="Chromosome"/>
</dbReference>
<reference evidence="1 2" key="1">
    <citation type="journal article" date="2009" name="J. Bacteriol.">
        <title>Complete genome sequence of the anaerobic, protein-degrading hyperthermophilic crenarchaeon Desulfurococcus kamchatkensis.</title>
        <authorList>
            <person name="Ravin N.V."/>
            <person name="Mardanov A.V."/>
            <person name="Beletsky A.V."/>
            <person name="Kublanov I.V."/>
            <person name="Kolganova T.V."/>
            <person name="Lebedinsky A.V."/>
            <person name="Chernyh N.A."/>
            <person name="Bonch-Osmolovskaya E.A."/>
            <person name="Skryabin K.G."/>
        </authorList>
    </citation>
    <scope>NUCLEOTIDE SEQUENCE [LARGE SCALE GENOMIC DNA]</scope>
    <source>
        <strain evidence="2">DSM 18924 / JCM 16383 / VKM B-2413 / 1221n</strain>
    </source>
</reference>
<dbReference type="EMBL" id="CP001140">
    <property type="protein sequence ID" value="ACL10452.1"/>
    <property type="molecule type" value="Genomic_DNA"/>
</dbReference>
<evidence type="ECO:0000313" key="1">
    <source>
        <dbReference type="EMBL" id="ACL10452.1"/>
    </source>
</evidence>
<dbReference type="STRING" id="490899.DKAM_0123"/>
<name>B8D339_DESA1</name>
<sequence>MWSIWVKTPMLKDSDILVASACLPLVNPGLFKELSRNRIVLLACPEGEPPAIYGKLASIIRSSRPRSITVVTIDGSPHCFTLHASANEAEYILGEKISKKHYVVVNSSELKEISPDSIRIARYLSLVDELIKEKPEILEKLKGLSMEYQNYLRMRGKNRD</sequence>
<protein>
    <submittedName>
        <fullName evidence="1">Putative 4Fe-4S ferredoxin protein</fullName>
    </submittedName>
</protein>
<proteinExistence type="predicted"/>
<dbReference type="eggNOG" id="arCOG00299">
    <property type="taxonomic scope" value="Archaea"/>
</dbReference>
<organism evidence="1 2">
    <name type="scientific">Desulfurococcus amylolyticus (strain DSM 18924 / JCM 16383 / VKM B-2413 / 1221n)</name>
    <name type="common">Desulfurococcus kamchatkensis</name>
    <dbReference type="NCBI Taxonomy" id="490899"/>
    <lineage>
        <taxon>Archaea</taxon>
        <taxon>Thermoproteota</taxon>
        <taxon>Thermoprotei</taxon>
        <taxon>Desulfurococcales</taxon>
        <taxon>Desulfurococcaceae</taxon>
        <taxon>Desulfurococcus</taxon>
    </lineage>
</organism>
<dbReference type="AlphaFoldDB" id="B8D339"/>